<evidence type="ECO:0000256" key="2">
    <source>
        <dbReference type="ARBA" id="ARBA00013064"/>
    </source>
</evidence>
<dbReference type="InterPro" id="IPR000340">
    <property type="entry name" value="Dual-sp_phosphatase_cat-dom"/>
</dbReference>
<dbReference type="InterPro" id="IPR029021">
    <property type="entry name" value="Prot-tyrosine_phosphatase-like"/>
</dbReference>
<dbReference type="CDD" id="cd14498">
    <property type="entry name" value="DSP"/>
    <property type="match status" value="1"/>
</dbReference>
<dbReference type="PROSITE" id="PS50054">
    <property type="entry name" value="TYR_PHOSPHATASE_DUAL"/>
    <property type="match status" value="1"/>
</dbReference>
<evidence type="ECO:0000313" key="10">
    <source>
        <dbReference type="EMBL" id="CAD9148463.1"/>
    </source>
</evidence>
<dbReference type="SMART" id="SM00364">
    <property type="entry name" value="LRR_BAC"/>
    <property type="match status" value="4"/>
</dbReference>
<keyword evidence="6" id="KW-0904">Protein phosphatase</keyword>
<dbReference type="InterPro" id="IPR032675">
    <property type="entry name" value="LRR_dom_sf"/>
</dbReference>
<dbReference type="SUPFAM" id="SSF52058">
    <property type="entry name" value="L domain-like"/>
    <property type="match status" value="1"/>
</dbReference>
<dbReference type="Gene3D" id="3.90.190.10">
    <property type="entry name" value="Protein tyrosine phosphatase superfamily"/>
    <property type="match status" value="1"/>
</dbReference>
<feature type="compositionally biased region" description="Polar residues" evidence="7">
    <location>
        <begin position="43"/>
        <end position="56"/>
    </location>
</feature>
<feature type="domain" description="Tyrosine-protein phosphatase" evidence="8">
    <location>
        <begin position="278"/>
        <end position="420"/>
    </location>
</feature>
<organism evidence="10">
    <name type="scientific">Neobodo designis</name>
    <name type="common">Flagellated protozoan</name>
    <name type="synonym">Bodo designis</name>
    <dbReference type="NCBI Taxonomy" id="312471"/>
    <lineage>
        <taxon>Eukaryota</taxon>
        <taxon>Discoba</taxon>
        <taxon>Euglenozoa</taxon>
        <taxon>Kinetoplastea</taxon>
        <taxon>Metakinetoplastina</taxon>
        <taxon>Neobodonida</taxon>
        <taxon>Neobodo</taxon>
    </lineage>
</organism>
<keyword evidence="5" id="KW-0378">Hydrolase</keyword>
<keyword evidence="3" id="KW-0433">Leucine-rich repeat</keyword>
<accession>A0A7S1W4U7</accession>
<dbReference type="PROSITE" id="PS51450">
    <property type="entry name" value="LRR"/>
    <property type="match status" value="1"/>
</dbReference>
<evidence type="ECO:0000256" key="5">
    <source>
        <dbReference type="ARBA" id="ARBA00022801"/>
    </source>
</evidence>
<evidence type="ECO:0000259" key="8">
    <source>
        <dbReference type="PROSITE" id="PS50054"/>
    </source>
</evidence>
<dbReference type="Pfam" id="PF00782">
    <property type="entry name" value="DSPc"/>
    <property type="match status" value="1"/>
</dbReference>
<dbReference type="Gene3D" id="3.80.10.10">
    <property type="entry name" value="Ribonuclease Inhibitor"/>
    <property type="match status" value="1"/>
</dbReference>
<dbReference type="SUPFAM" id="SSF52799">
    <property type="entry name" value="(Phosphotyrosine protein) phosphatases II"/>
    <property type="match status" value="1"/>
</dbReference>
<evidence type="ECO:0000256" key="3">
    <source>
        <dbReference type="ARBA" id="ARBA00022614"/>
    </source>
</evidence>
<evidence type="ECO:0000256" key="4">
    <source>
        <dbReference type="ARBA" id="ARBA00022737"/>
    </source>
</evidence>
<feature type="region of interest" description="Disordered" evidence="7">
    <location>
        <begin position="1"/>
        <end position="74"/>
    </location>
</feature>
<comment type="similarity">
    <text evidence="1">Belongs to the protein-tyrosine phosphatase family. Non-receptor class dual specificity subfamily.</text>
</comment>
<dbReference type="SMART" id="SM00369">
    <property type="entry name" value="LRR_TYP"/>
    <property type="match status" value="4"/>
</dbReference>
<evidence type="ECO:0000259" key="9">
    <source>
        <dbReference type="PROSITE" id="PS50056"/>
    </source>
</evidence>
<dbReference type="SMART" id="SM00195">
    <property type="entry name" value="DSPc"/>
    <property type="match status" value="1"/>
</dbReference>
<dbReference type="PROSITE" id="PS50056">
    <property type="entry name" value="TYR_PHOSPHATASE_2"/>
    <property type="match status" value="1"/>
</dbReference>
<sequence>MPASPSAMVEGVPTVEDNSSSDDDMTSDSSEGVRTERGGLMRTGSNASTGSRTNSMRAKPIKKIPASPDGEISPDDVQEAVAEVERAAKSGSANLHQLRLGLDVGLIKKLIQNNNLAGLTELVLSENGIESLPHSIFDRVPKLQKLDLSNNKLTVIPLSAMTLPCLHTLLLDHNQISGVPATYDIAEPLELPSLTKIGLDWNKLTEFPSHLYEVAPKLKNIFMSDNLGLQSLPPLDSFPLPGADGKVELKLDNKPTLQDQFKRGGYDARIVVEWNKIYPDKVMDYVYLGSIRTAQCVEVYHDLDIKYVLTAGRELDVYLAKGMVQLELLLDDVPNEDPSPFFSEAFDFIDKAISEKKGVLLHCFAGLSRSVTVCVAYLMKTRYPMTMDEALELVRTARPSSHPNEGFLRVLRRFEEQLKEQHA</sequence>
<evidence type="ECO:0000256" key="7">
    <source>
        <dbReference type="SAM" id="MobiDB-lite"/>
    </source>
</evidence>
<protein>
    <recommendedName>
        <fullName evidence="2">protein-tyrosine-phosphatase</fullName>
        <ecNumber evidence="2">3.1.3.48</ecNumber>
    </recommendedName>
</protein>
<evidence type="ECO:0000256" key="6">
    <source>
        <dbReference type="ARBA" id="ARBA00022912"/>
    </source>
</evidence>
<dbReference type="GO" id="GO:0005737">
    <property type="term" value="C:cytoplasm"/>
    <property type="evidence" value="ECO:0007669"/>
    <property type="project" value="TreeGrafter"/>
</dbReference>
<dbReference type="GO" id="GO:0017017">
    <property type="term" value="F:MAP kinase tyrosine/serine/threonine phosphatase activity"/>
    <property type="evidence" value="ECO:0007669"/>
    <property type="project" value="TreeGrafter"/>
</dbReference>
<dbReference type="PANTHER" id="PTHR10159:SF511">
    <property type="entry name" value="DUAL SPECIFICITY PROTEIN PHOSPHATASE 1"/>
    <property type="match status" value="1"/>
</dbReference>
<dbReference type="InterPro" id="IPR001611">
    <property type="entry name" value="Leu-rich_rpt"/>
</dbReference>
<feature type="domain" description="Tyrosine specific protein phosphatases" evidence="9">
    <location>
        <begin position="339"/>
        <end position="400"/>
    </location>
</feature>
<dbReference type="InterPro" id="IPR000387">
    <property type="entry name" value="Tyr_Pase_dom"/>
</dbReference>
<dbReference type="EMBL" id="HBGF01047093">
    <property type="protein sequence ID" value="CAD9148463.1"/>
    <property type="molecule type" value="Transcribed_RNA"/>
</dbReference>
<name>A0A7S1W4U7_NEODS</name>
<keyword evidence="4" id="KW-0677">Repeat</keyword>
<dbReference type="GO" id="GO:0043409">
    <property type="term" value="P:negative regulation of MAPK cascade"/>
    <property type="evidence" value="ECO:0007669"/>
    <property type="project" value="TreeGrafter"/>
</dbReference>
<evidence type="ECO:0000256" key="1">
    <source>
        <dbReference type="ARBA" id="ARBA00008601"/>
    </source>
</evidence>
<dbReference type="EC" id="3.1.3.48" evidence="2"/>
<dbReference type="PANTHER" id="PTHR10159">
    <property type="entry name" value="DUAL SPECIFICITY PROTEIN PHOSPHATASE"/>
    <property type="match status" value="1"/>
</dbReference>
<proteinExistence type="inferred from homology"/>
<reference evidence="10" key="1">
    <citation type="submission" date="2021-01" db="EMBL/GenBank/DDBJ databases">
        <authorList>
            <person name="Corre E."/>
            <person name="Pelletier E."/>
            <person name="Niang G."/>
            <person name="Scheremetjew M."/>
            <person name="Finn R."/>
            <person name="Kale V."/>
            <person name="Holt S."/>
            <person name="Cochrane G."/>
            <person name="Meng A."/>
            <person name="Brown T."/>
            <person name="Cohen L."/>
        </authorList>
    </citation>
    <scope>NUCLEOTIDE SEQUENCE</scope>
    <source>
        <strain evidence="10">CCAP 1951/1</strain>
    </source>
</reference>
<gene>
    <name evidence="10" type="ORF">NDES1114_LOCUS31492</name>
</gene>
<dbReference type="GO" id="GO:0033550">
    <property type="term" value="F:MAP kinase tyrosine phosphatase activity"/>
    <property type="evidence" value="ECO:0007669"/>
    <property type="project" value="TreeGrafter"/>
</dbReference>
<dbReference type="Pfam" id="PF13855">
    <property type="entry name" value="LRR_8"/>
    <property type="match status" value="1"/>
</dbReference>
<dbReference type="InterPro" id="IPR003591">
    <property type="entry name" value="Leu-rich_rpt_typical-subtyp"/>
</dbReference>
<dbReference type="GO" id="GO:0008330">
    <property type="term" value="F:protein tyrosine/threonine phosphatase activity"/>
    <property type="evidence" value="ECO:0007669"/>
    <property type="project" value="TreeGrafter"/>
</dbReference>
<dbReference type="InterPro" id="IPR020422">
    <property type="entry name" value="TYR_PHOSPHATASE_DUAL_dom"/>
</dbReference>
<dbReference type="AlphaFoldDB" id="A0A7S1W4U7"/>